<evidence type="ECO:0000256" key="2">
    <source>
        <dbReference type="ARBA" id="ARBA00022692"/>
    </source>
</evidence>
<keyword evidence="3" id="KW-0677">Repeat</keyword>
<keyword evidence="10" id="KW-1185">Reference proteome</keyword>
<accession>A0A836GHV8</accession>
<protein>
    <recommendedName>
        <fullName evidence="8">MIR domain-containing protein</fullName>
    </recommendedName>
</protein>
<evidence type="ECO:0000313" key="10">
    <source>
        <dbReference type="Proteomes" id="UP000674143"/>
    </source>
</evidence>
<dbReference type="GO" id="GO:0006816">
    <property type="term" value="P:calcium ion transport"/>
    <property type="evidence" value="ECO:0007669"/>
    <property type="project" value="InterPro"/>
</dbReference>
<dbReference type="RefSeq" id="XP_067064313.1">
    <property type="nucleotide sequence ID" value="XM_067207499.1"/>
</dbReference>
<dbReference type="PANTHER" id="PTHR13715">
    <property type="entry name" value="RYANODINE RECEPTOR AND IP3 RECEPTOR"/>
    <property type="match status" value="1"/>
</dbReference>
<comment type="subcellular location">
    <subcellularLocation>
        <location evidence="1">Membrane</location>
        <topology evidence="1">Multi-pass membrane protein</topology>
    </subcellularLocation>
</comment>
<name>A0A836GHV8_9TRYP</name>
<dbReference type="KEGG" id="loi:92361433"/>
<comment type="caution">
    <text evidence="9">The sequence shown here is derived from an EMBL/GenBank/DDBJ whole genome shotgun (WGS) entry which is preliminary data.</text>
</comment>
<feature type="transmembrane region" description="Helical" evidence="7">
    <location>
        <begin position="2575"/>
        <end position="2595"/>
    </location>
</feature>
<dbReference type="InterPro" id="IPR005821">
    <property type="entry name" value="Ion_trans_dom"/>
</dbReference>
<dbReference type="GeneID" id="92361433"/>
<dbReference type="InterPro" id="IPR014821">
    <property type="entry name" value="Ins145_P3_rcpt"/>
</dbReference>
<evidence type="ECO:0000256" key="5">
    <source>
        <dbReference type="ARBA" id="ARBA00023136"/>
    </source>
</evidence>
<evidence type="ECO:0000256" key="6">
    <source>
        <dbReference type="SAM" id="MobiDB-lite"/>
    </source>
</evidence>
<sequence length="2900" mass="317796">MANTATAGHSKLLQSLRYGNLVNLYKQSLGGYVVATSSLDAPVGLQRDTPEAPLRYEETVFLLQQGDPAEATVSRRPDGDVVKYGQTVRLLHYAHHRCLGCHSERHAAGMKANLRVALENRTMNAKVLERWRIMPRYRLRMEGEPVVAGDPIILQATGTGRYLNVAPNVDEEAADSSFLEVSAGEDVQGFLMRLYDGDCASSMGAPPLRCGDCVTLLHTEEHKYIRVDLTKRQCMLQTPDSHMREAGGVSAEGSEHAVSWYAASKEEVSDLSLFVIEGANATEGGAVRTSGARGFYRFKSLASGLYIRCGESAAEEPAEGGAGGGRGATQSSYALSLTPHAHATGTLFQLHCASPNGDEFLSSGGRVLISCALDSHRKVWLGAGGPVTAAGEDACESEVTIASLTHCARSHGSVTLLGRALKSMRDGLEVRRLQSMALEELYTIRRLLPPLQRYAREMARGVGGPLQVRQVHENVLQLQQLCHRAADADVEDASGELTSVRDPGGSMLDPEWQSKLFQQGVAELALLVVRASLQCPYVRAERLGSPDMVDPQAGCRKVGDSVAASGGGGAVAGADVEPLASSGTASLGAVRGSSLFVPMRYSELGDLVDACFQLVGLLLYDRPRYAGALQGYADFVMECTRYVPSALRCVAAFYKDNLALVELPMARHRLDFFLGMLTGRGHNPNVLHILQLFACCGGEGMAEAQRVIVDCLTQNRKMARQVLCPIKWMPLPEGLWAMPIARTPPEEAAPSALAAAAKQRKRLTSADTPAFVGSESTSFQVSAAPSSCTHEAPMALALPEGLRDASSPMSMSPASALPPHGPTAEVPARSTCVEARREALMAGIPNSLFAEADCSEGALRFTSTQSRGKASALGELLQKAANAKDLGGMTYFPLEGLLAVMPDWPEMGDTVMLYLAAQIRLLAALAHGDGCASNRRFVFEWVPRAVLVEGVRSEALPRHLHGALLELFAKVMLDVDGALNIREQIQSIRCIVSRPGGGASSAAVSSTYQMAMREVPHELAVAKRCTVRYMRATRLSGDDSVAAEYLAVLNLADTLVNAGAFELSEYETLMRLVMRCVDPSCNDQRAYLEAQSVHHCKSRALRLMNVLLDVLLVREALWLVDCFRMGRRPRTLCQLTHINFAVPLQERRFVEWKAEKWRDDEVDQPVGRRADGAGDRDLDDVYKEEDREAQEELMPISEAFTALLELANRSRSVALQRQVIFTFFRATNFLEELYATARRVQLLTSEESLSLYADISRTAMALRRLANRSFRRADTVALANRAFDALDRLLLKPQCGTVAEKLSMMQRAGVPLQLIRLLERVPVPVSETSRHLVSRAVTALQTMAQSPCVRAQLRVAVADAAPLVYQNTSYISLLRTLFISEDDDRTPMPARLLADVVKCLYGEHSASAAIEFLSDWLTARCSSVHAMAQRQQQVWRAMVSDPQAERCIQLRHSWCSDRGCELRERLLTSDDCYAATGRVCTHLELCRLLCLVANGSELVRADEMRREVFGQRSLDALLQVTADALVPVYFRYPYVELLQALVLDDASAVLSLLTHRDFTGFVRLCMLDAVRYLQLLGGRCAVAEVCEELQRSEDAALRRAPRNEAEREVEEVRFGAGVYEEFFFGPLCACTQRVCARYRGSISQLPCRVRSQLSVVVNELVDAVCDAVQFFYDVEDGISSAPSHSASVPASAKRVPYPEEHCTRPHFTALRECLRVARETGFNGTARWRGDAIERLYARLDKRVEVAANAAGSEGAAAVNRASMASATPGVVLRCGDGCERSSDTDAGGCADVLTNAWMDYLRSVVVCDERMAEENRLISGAGILLRTGARGVAFMRVLFTVLPSLEGDSMVHVLTLIRQLVVLTPNNPYDDSALLPLAAPESDASHITVATPVPSRQAFLAQWGGDVSLEMPLPLIALVGAFVGHGRVDVQRAALLAGCTLLMRGHRGMQECYRSCCRRSPKEPLLFTLRNHLMMFRDELQAYHDALASGSGPSEAEHYLTWMSNCCLELKLLQLLCAGQYAPLQTYLVSQPDNNISVNIVEALVELLSMAPKTANEVTLDFVMQLLSTIAEVLQGPCMVNQDAFVAYNAADYLTSLLSELDAFPQTDAALTAVEVVLPAVLRHEAVRDCGDAKALETATVEERRRRRHRLLQTMALSTLLAMIEGRDDSRLALKLVSTVDLSVLSRALDRSAAAYEASHGLIERKGYNSLSRGDIAGSAAVLHRYFLEYVQKDHPTSREELQDELAIAVGIYAFFRACHDMHFLTATQSQYSSGDGGIFTTGFAGSLDEFVDKKGQSMRQALSKSEHYRQVGTRLAKIEIVRNGRLERVYFRVLNSAIHNLFDFRRTAVIQSAVRTSDNERIQHFFSDALGVMIEMKWYNNVRRFCVAYLLNFFRPEINVLGLWIVLIINLVSVIGVRAPTSPYTSGTSESIDRALIGLGIANVCMQFVLLAEAAFGPAVVGYKTGWQSWHNQRELESAKMSHADIAADRGDVLLLRRQKRRPAWAERMLLSVYYAVCHAGFLPHVFFCFVSVMGLAQHRIWYALQMMQITINSPILANLFDALRANLKLLALTYALLLIFVLVGANISYYNFSPLFNPLGGRGNGFNCYTLSQCWLVHVDTLRSGGGIGDATDWPVFFSKDGYAYWVMLYRIAYYLVVGLVGANLFLGVIIDSLTQHRTHQQLIETDQKKKCFICGIERSEFDMVRPGAYDTHIAEEHNMWQYLYFFLYLSEKDPMMYTGQEAYVQQLIGLRDLTFFPIASSLTLNAKGPSAADGPVADGGIVADDEEDAEDSLPPAATGAPSAGGSDAEENGGGGDGKSSGAIDEATARLIASLVRSALKESLNPVLEQLENTTECMKDICANGDTGSRNPFTSRTAPATLATVSPRSAPLASAGS</sequence>
<dbReference type="InterPro" id="IPR036300">
    <property type="entry name" value="MIR_dom_sf"/>
</dbReference>
<dbReference type="Pfam" id="PF08454">
    <property type="entry name" value="RIH_assoc"/>
    <property type="match status" value="1"/>
</dbReference>
<dbReference type="InterPro" id="IPR013662">
    <property type="entry name" value="RIH_assoc-dom"/>
</dbReference>
<dbReference type="Pfam" id="PF00520">
    <property type="entry name" value="Ion_trans"/>
    <property type="match status" value="1"/>
</dbReference>
<dbReference type="InterPro" id="IPR016093">
    <property type="entry name" value="MIR_motif"/>
</dbReference>
<evidence type="ECO:0000313" key="9">
    <source>
        <dbReference type="EMBL" id="KAG5482307.1"/>
    </source>
</evidence>
<feature type="domain" description="MIR" evidence="8">
    <location>
        <begin position="79"/>
        <end position="136"/>
    </location>
</feature>
<gene>
    <name evidence="9" type="ORF">LSCM4_05560</name>
</gene>
<evidence type="ECO:0000259" key="8">
    <source>
        <dbReference type="PROSITE" id="PS50919"/>
    </source>
</evidence>
<feature type="transmembrane region" description="Helical" evidence="7">
    <location>
        <begin position="2655"/>
        <end position="2674"/>
    </location>
</feature>
<feature type="compositionally biased region" description="Low complexity" evidence="6">
    <location>
        <begin position="2796"/>
        <end position="2810"/>
    </location>
</feature>
<feature type="transmembrane region" description="Helical" evidence="7">
    <location>
        <begin position="2400"/>
        <end position="2419"/>
    </location>
</feature>
<reference evidence="10" key="1">
    <citation type="journal article" date="2021" name="Microbiol. Resour. Announc.">
        <title>LGAAP: Leishmaniinae Genome Assembly and Annotation Pipeline.</title>
        <authorList>
            <person name="Almutairi H."/>
            <person name="Urbaniak M.D."/>
            <person name="Bates M.D."/>
            <person name="Jariyapan N."/>
            <person name="Kwakye-Nuako G."/>
            <person name="Thomaz-Soccol V."/>
            <person name="Al-Salem W.S."/>
            <person name="Dillon R.J."/>
            <person name="Bates P.A."/>
            <person name="Gatherer D."/>
        </authorList>
    </citation>
    <scope>NUCLEOTIDE SEQUENCE [LARGE SCALE GENOMIC DNA]</scope>
</reference>
<feature type="region of interest" description="Disordered" evidence="6">
    <location>
        <begin position="2867"/>
        <end position="2900"/>
    </location>
</feature>
<proteinExistence type="predicted"/>
<evidence type="ECO:0000256" key="1">
    <source>
        <dbReference type="ARBA" id="ARBA00004141"/>
    </source>
</evidence>
<keyword evidence="5 7" id="KW-0472">Membrane</keyword>
<dbReference type="InterPro" id="IPR015925">
    <property type="entry name" value="Ryanodine_IP3_receptor"/>
</dbReference>
<dbReference type="GO" id="GO:0016020">
    <property type="term" value="C:membrane"/>
    <property type="evidence" value="ECO:0007669"/>
    <property type="project" value="UniProtKB-SubCell"/>
</dbReference>
<dbReference type="EMBL" id="JAFHLR010000016">
    <property type="protein sequence ID" value="KAG5482307.1"/>
    <property type="molecule type" value="Genomic_DNA"/>
</dbReference>
<dbReference type="SUPFAM" id="SSF82109">
    <property type="entry name" value="MIR domain"/>
    <property type="match status" value="1"/>
</dbReference>
<dbReference type="Gene3D" id="1.10.287.70">
    <property type="match status" value="1"/>
</dbReference>
<dbReference type="Proteomes" id="UP000674143">
    <property type="component" value="Unassembled WGS sequence"/>
</dbReference>
<dbReference type="PROSITE" id="PS50919">
    <property type="entry name" value="MIR"/>
    <property type="match status" value="1"/>
</dbReference>
<keyword evidence="4 7" id="KW-1133">Transmembrane helix</keyword>
<dbReference type="GO" id="GO:0005216">
    <property type="term" value="F:monoatomic ion channel activity"/>
    <property type="evidence" value="ECO:0007669"/>
    <property type="project" value="InterPro"/>
</dbReference>
<reference evidence="10" key="2">
    <citation type="journal article" date="2021" name="Sci. Data">
        <title>Chromosome-scale genome sequencing, assembly and annotation of six genomes from subfamily Leishmaniinae.</title>
        <authorList>
            <person name="Almutairi H."/>
            <person name="Urbaniak M.D."/>
            <person name="Bates M.D."/>
            <person name="Jariyapan N."/>
            <person name="Kwakye-Nuako G."/>
            <person name="Thomaz Soccol V."/>
            <person name="Al-Salem W.S."/>
            <person name="Dillon R.J."/>
            <person name="Bates P.A."/>
            <person name="Gatherer D."/>
        </authorList>
    </citation>
    <scope>NUCLEOTIDE SEQUENCE [LARGE SCALE GENOMIC DNA]</scope>
</reference>
<keyword evidence="2 7" id="KW-0812">Transmembrane</keyword>
<evidence type="ECO:0000256" key="4">
    <source>
        <dbReference type="ARBA" id="ARBA00022989"/>
    </source>
</evidence>
<evidence type="ECO:0000256" key="3">
    <source>
        <dbReference type="ARBA" id="ARBA00022737"/>
    </source>
</evidence>
<feature type="compositionally biased region" description="Polar residues" evidence="6">
    <location>
        <begin position="2869"/>
        <end position="2890"/>
    </location>
</feature>
<evidence type="ECO:0000256" key="7">
    <source>
        <dbReference type="SAM" id="Phobius"/>
    </source>
</evidence>
<feature type="compositionally biased region" description="Low complexity" evidence="6">
    <location>
        <begin position="805"/>
        <end position="818"/>
    </location>
</feature>
<dbReference type="Gene3D" id="2.80.10.50">
    <property type="match status" value="2"/>
</dbReference>
<dbReference type="Pfam" id="PF08709">
    <property type="entry name" value="Ins145_P3_rec"/>
    <property type="match status" value="1"/>
</dbReference>
<feature type="transmembrane region" description="Helical" evidence="7">
    <location>
        <begin position="2511"/>
        <end position="2537"/>
    </location>
</feature>
<organism evidence="9 10">
    <name type="scientific">Leishmania orientalis</name>
    <dbReference type="NCBI Taxonomy" id="2249476"/>
    <lineage>
        <taxon>Eukaryota</taxon>
        <taxon>Discoba</taxon>
        <taxon>Euglenozoa</taxon>
        <taxon>Kinetoplastea</taxon>
        <taxon>Metakinetoplastina</taxon>
        <taxon>Trypanosomatida</taxon>
        <taxon>Trypanosomatidae</taxon>
        <taxon>Leishmaniinae</taxon>
        <taxon>Leishmania</taxon>
    </lineage>
</organism>
<feature type="region of interest" description="Disordered" evidence="6">
    <location>
        <begin position="803"/>
        <end position="826"/>
    </location>
</feature>
<dbReference type="PANTHER" id="PTHR13715:SF99">
    <property type="entry name" value="INOSITOL 1,4,5-TRISPHOSPHATE RECEPTOR-LIKE PROTEIN A"/>
    <property type="match status" value="1"/>
</dbReference>
<feature type="region of interest" description="Disordered" evidence="6">
    <location>
        <begin position="2771"/>
        <end position="2825"/>
    </location>
</feature>